<protein>
    <submittedName>
        <fullName evidence="1">Uncharacterized protein</fullName>
    </submittedName>
</protein>
<dbReference type="Proteomes" id="UP000291142">
    <property type="component" value="Unassembled WGS sequence"/>
</dbReference>
<evidence type="ECO:0000313" key="1">
    <source>
        <dbReference type="EMBL" id="TBN05365.1"/>
    </source>
</evidence>
<dbReference type="EMBL" id="SIRT01000002">
    <property type="protein sequence ID" value="TBN05365.1"/>
    <property type="molecule type" value="Genomic_DNA"/>
</dbReference>
<dbReference type="InterPro" id="IPR046601">
    <property type="entry name" value="DUF6660"/>
</dbReference>
<gene>
    <name evidence="1" type="ORF">EYD45_03560</name>
</gene>
<organism evidence="1 2">
    <name type="scientific">Hyunsoonleella flava</name>
    <dbReference type="NCBI Taxonomy" id="2527939"/>
    <lineage>
        <taxon>Bacteria</taxon>
        <taxon>Pseudomonadati</taxon>
        <taxon>Bacteroidota</taxon>
        <taxon>Flavobacteriia</taxon>
        <taxon>Flavobacteriales</taxon>
        <taxon>Flavobacteriaceae</taxon>
    </lineage>
</organism>
<keyword evidence="2" id="KW-1185">Reference proteome</keyword>
<accession>A0A4Q9FKF2</accession>
<dbReference type="AlphaFoldDB" id="A0A4Q9FKF2"/>
<reference evidence="1 2" key="1">
    <citation type="submission" date="2019-02" db="EMBL/GenBank/DDBJ databases">
        <title>Hyunsoonleella sp., isolated from marine sediment.</title>
        <authorList>
            <person name="Liu B.-T."/>
        </authorList>
    </citation>
    <scope>NUCLEOTIDE SEQUENCE [LARGE SCALE GENOMIC DNA]</scope>
    <source>
        <strain evidence="1 2">T58</strain>
    </source>
</reference>
<proteinExistence type="predicted"/>
<name>A0A4Q9FKF2_9FLAO</name>
<evidence type="ECO:0000313" key="2">
    <source>
        <dbReference type="Proteomes" id="UP000291142"/>
    </source>
</evidence>
<sequence>MKYFTLILAIYFLALNGVPCSDTGNINEDSQVVSVIDYDSEHDQDCELCSPFCHCHCCHVHTIDFGITSFEPYQPKISQEYFDHFDGFENNFFHSLLQPPQV</sequence>
<dbReference type="RefSeq" id="WP_130962984.1">
    <property type="nucleotide sequence ID" value="NZ_SIRT01000002.1"/>
</dbReference>
<dbReference type="OrthoDB" id="997115at2"/>
<dbReference type="Pfam" id="PF20365">
    <property type="entry name" value="DUF6660"/>
    <property type="match status" value="1"/>
</dbReference>
<comment type="caution">
    <text evidence="1">The sequence shown here is derived from an EMBL/GenBank/DDBJ whole genome shotgun (WGS) entry which is preliminary data.</text>
</comment>